<dbReference type="GO" id="GO:0004803">
    <property type="term" value="F:transposase activity"/>
    <property type="evidence" value="ECO:0007669"/>
    <property type="project" value="UniProtKB-UniRule"/>
</dbReference>
<dbReference type="InterPro" id="IPR001207">
    <property type="entry name" value="Transposase_mutator"/>
</dbReference>
<keyword evidence="6" id="KW-0814">Transposable element</keyword>
<gene>
    <name evidence="7" type="ORF">BECKLPF1236B_GA0070989_14351</name>
</gene>
<proteinExistence type="inferred from homology"/>
<evidence type="ECO:0000256" key="2">
    <source>
        <dbReference type="ARBA" id="ARBA00010961"/>
    </source>
</evidence>
<keyword evidence="4 6" id="KW-0238">DNA-binding</keyword>
<dbReference type="EMBL" id="CAADFK010000435">
    <property type="protein sequence ID" value="VFK24838.1"/>
    <property type="molecule type" value="Genomic_DNA"/>
</dbReference>
<dbReference type="PANTHER" id="PTHR33217:SF9">
    <property type="entry name" value="MUTATOR FAMILY TRANSPOSASE"/>
    <property type="match status" value="1"/>
</dbReference>
<reference evidence="7" key="1">
    <citation type="submission" date="2019-02" db="EMBL/GenBank/DDBJ databases">
        <authorList>
            <person name="Gruber-Vodicka R. H."/>
            <person name="Seah K. B. B."/>
        </authorList>
    </citation>
    <scope>NUCLEOTIDE SEQUENCE</scope>
    <source>
        <strain evidence="7">BECK_S313</strain>
    </source>
</reference>
<name>A0A450X6D7_9GAMM</name>
<evidence type="ECO:0000256" key="4">
    <source>
        <dbReference type="ARBA" id="ARBA00023125"/>
    </source>
</evidence>
<dbReference type="GO" id="GO:0003677">
    <property type="term" value="F:DNA binding"/>
    <property type="evidence" value="ECO:0007669"/>
    <property type="project" value="UniProtKB-UniRule"/>
</dbReference>
<evidence type="ECO:0000256" key="5">
    <source>
        <dbReference type="ARBA" id="ARBA00023172"/>
    </source>
</evidence>
<accession>A0A450X6D7</accession>
<evidence type="ECO:0000256" key="1">
    <source>
        <dbReference type="ARBA" id="ARBA00002190"/>
    </source>
</evidence>
<evidence type="ECO:0000313" key="7">
    <source>
        <dbReference type="EMBL" id="VFK24838.1"/>
    </source>
</evidence>
<dbReference type="NCBIfam" id="NF033543">
    <property type="entry name" value="transpos_IS256"/>
    <property type="match status" value="1"/>
</dbReference>
<protein>
    <recommendedName>
        <fullName evidence="6">Mutator family transposase</fullName>
    </recommendedName>
</protein>
<dbReference type="AlphaFoldDB" id="A0A450X6D7"/>
<keyword evidence="5 6" id="KW-0233">DNA recombination</keyword>
<evidence type="ECO:0000256" key="3">
    <source>
        <dbReference type="ARBA" id="ARBA00022578"/>
    </source>
</evidence>
<organism evidence="7">
    <name type="scientific">Candidatus Kentrum sp. LPFa</name>
    <dbReference type="NCBI Taxonomy" id="2126335"/>
    <lineage>
        <taxon>Bacteria</taxon>
        <taxon>Pseudomonadati</taxon>
        <taxon>Pseudomonadota</taxon>
        <taxon>Gammaproteobacteria</taxon>
        <taxon>Candidatus Kentrum</taxon>
    </lineage>
</organism>
<comment type="function">
    <text evidence="1 6">Required for the transposition of the insertion element.</text>
</comment>
<dbReference type="PANTHER" id="PTHR33217">
    <property type="entry name" value="TRANSPOSASE FOR INSERTION SEQUENCE ELEMENT IS1081"/>
    <property type="match status" value="1"/>
</dbReference>
<dbReference type="GO" id="GO:0006313">
    <property type="term" value="P:DNA transposition"/>
    <property type="evidence" value="ECO:0007669"/>
    <property type="project" value="UniProtKB-UniRule"/>
</dbReference>
<comment type="similarity">
    <text evidence="2 6">Belongs to the transposase mutator family.</text>
</comment>
<sequence>MKKNLISQDKNELSNEFKNSLEDILREGARKLLQQAIENEVEEHIEQFKNLRDESNHRCVTRNGHLPKRKIQTGLGSIPIQQPRIRDIRKNSKFTSSILPPYARRTPSIEAVIPALYLKGISTNDFPEALKAILGDNAQGLSPTNIVRLKQTWEKEYKDWNKRNLSEKQYVYIWADGIYFNIRLDKDRPCILVIMGALKDGTKELIAIHDGHRESKLSWQEVLQGLKNRGLSEAPCLAIGDGALGFWSALEEEFPSTLHQRCWVHKTANVLDKMVKSVQKHAKSMIHEMYMAPNKEEALKSFDAFIHLYGAKYPGACQCLQKDKERLFTFYDFPAVHWRHIRTTNPIESTFATVRHRTRQTKGCGSRTATLIMVFKLSKEAEESWQRITGYKLLDKVVRGIKFKDGEEVNSQEKAA</sequence>
<dbReference type="Pfam" id="PF00872">
    <property type="entry name" value="Transposase_mut"/>
    <property type="match status" value="1"/>
</dbReference>
<keyword evidence="3 6" id="KW-0815">Transposition</keyword>
<evidence type="ECO:0000256" key="6">
    <source>
        <dbReference type="RuleBase" id="RU365089"/>
    </source>
</evidence>